<dbReference type="GO" id="GO:0046872">
    <property type="term" value="F:metal ion binding"/>
    <property type="evidence" value="ECO:0007669"/>
    <property type="project" value="UniProtKB-KW"/>
</dbReference>
<dbReference type="KEGG" id="dfo:Dform_00075"/>
<feature type="transmembrane region" description="Helical" evidence="13">
    <location>
        <begin position="182"/>
        <end position="208"/>
    </location>
</feature>
<feature type="transmembrane region" description="Helical" evidence="13">
    <location>
        <begin position="274"/>
        <end position="294"/>
    </location>
</feature>
<dbReference type="InterPro" id="IPR003445">
    <property type="entry name" value="Cat_transpt"/>
</dbReference>
<feature type="binding site" evidence="12">
    <location>
        <position position="111"/>
    </location>
    <ligand>
        <name>K(+)</name>
        <dbReference type="ChEBI" id="CHEBI:29103"/>
    </ligand>
</feature>
<evidence type="ECO:0000256" key="7">
    <source>
        <dbReference type="ARBA" id="ARBA00022692"/>
    </source>
</evidence>
<dbReference type="AlphaFoldDB" id="A0A1P8F4T2"/>
<comment type="similarity">
    <text evidence="2">Belongs to the TrkH potassium transport family.</text>
</comment>
<feature type="transmembrane region" description="Helical" evidence="13">
    <location>
        <begin position="335"/>
        <end position="360"/>
    </location>
</feature>
<keyword evidence="12" id="KW-0479">Metal-binding</keyword>
<sequence>MNFAAVIRYLGLVTTIIGATMILPLLVAAFSNEPAAAIAFAVVMGGAVVLGGSVVFATGKVKTQLSRRDAMVLVVAVWIVATLLGGLPYLLTGSVPNFLDAFFETMSGFTTTGATIFSSIADKPHSILFWRSFTQWLGGLGIITLFVSLFPLFGLGASRLLEAEAPGGYEGERLTSRIRDTARIVFIIYFFFTVVEMLLLMITGLPLFDSATISLSTVSTGGFAATNLSIESYHNVMAEIIIMVFMFLGGTNFALFFWVFFRKRLQRFFGNPELRFYVLIILVSVVLVNLDLIFNKSLSLIESLRESSFNVISISTTTGFSSTNFDAWPSFSRSLLLVLMVIGASAGSTAGGLKVVRVLILFKYAYRRILQAINPAAVIPLKIGNTVLQESTVSRTVGLTVFYFGLLWGGFVLMSTLGLPFEEAISSVTACMGSIGPGLGVIGPYGNFDTVPDLGKAVLSFFMLAGRLEIFALLVLFTPAFWRRT</sequence>
<dbReference type="Pfam" id="PF02386">
    <property type="entry name" value="TrkH"/>
    <property type="match status" value="1"/>
</dbReference>
<feature type="transmembrane region" description="Helical" evidence="13">
    <location>
        <begin position="7"/>
        <end position="30"/>
    </location>
</feature>
<dbReference type="InterPro" id="IPR004772">
    <property type="entry name" value="TrkH"/>
</dbReference>
<dbReference type="GO" id="GO:0015379">
    <property type="term" value="F:potassium:chloride symporter activity"/>
    <property type="evidence" value="ECO:0007669"/>
    <property type="project" value="InterPro"/>
</dbReference>
<dbReference type="Proteomes" id="UP000185934">
    <property type="component" value="Chromosome"/>
</dbReference>
<evidence type="ECO:0000256" key="3">
    <source>
        <dbReference type="ARBA" id="ARBA00022448"/>
    </source>
</evidence>
<feature type="binding site" evidence="12">
    <location>
        <position position="112"/>
    </location>
    <ligand>
        <name>K(+)</name>
        <dbReference type="ChEBI" id="CHEBI:29103"/>
    </ligand>
</feature>
<dbReference type="PIRSF" id="PIRSF006247">
    <property type="entry name" value="TrkH"/>
    <property type="match status" value="1"/>
</dbReference>
<keyword evidence="15" id="KW-1185">Reference proteome</keyword>
<dbReference type="EMBL" id="CP018258">
    <property type="protein sequence ID" value="APV43440.1"/>
    <property type="molecule type" value="Genomic_DNA"/>
</dbReference>
<evidence type="ECO:0000256" key="6">
    <source>
        <dbReference type="ARBA" id="ARBA00022538"/>
    </source>
</evidence>
<evidence type="ECO:0000313" key="14">
    <source>
        <dbReference type="EMBL" id="APV43440.1"/>
    </source>
</evidence>
<keyword evidence="6" id="KW-0633">Potassium transport</keyword>
<feature type="binding site" evidence="12">
    <location>
        <position position="318"/>
    </location>
    <ligand>
        <name>K(+)</name>
        <dbReference type="ChEBI" id="CHEBI:29103"/>
    </ligand>
</feature>
<feature type="transmembrane region" description="Helical" evidence="13">
    <location>
        <begin position="136"/>
        <end position="161"/>
    </location>
</feature>
<evidence type="ECO:0000256" key="12">
    <source>
        <dbReference type="PIRSR" id="PIRSR006247-1"/>
    </source>
</evidence>
<evidence type="ECO:0000256" key="9">
    <source>
        <dbReference type="ARBA" id="ARBA00022989"/>
    </source>
</evidence>
<evidence type="ECO:0000313" key="15">
    <source>
        <dbReference type="Proteomes" id="UP000185934"/>
    </source>
</evidence>
<comment type="subcellular location">
    <subcellularLocation>
        <location evidence="1">Cell inner membrane</location>
        <topology evidence="1">Multi-pass membrane protein</topology>
    </subcellularLocation>
</comment>
<feature type="transmembrane region" description="Helical" evidence="13">
    <location>
        <begin position="240"/>
        <end position="262"/>
    </location>
</feature>
<keyword evidence="5" id="KW-0997">Cell inner membrane</keyword>
<evidence type="ECO:0000256" key="5">
    <source>
        <dbReference type="ARBA" id="ARBA00022519"/>
    </source>
</evidence>
<dbReference type="GO" id="GO:0005886">
    <property type="term" value="C:plasma membrane"/>
    <property type="evidence" value="ECO:0007669"/>
    <property type="project" value="UniProtKB-SubCell"/>
</dbReference>
<dbReference type="PANTHER" id="PTHR32024:SF2">
    <property type="entry name" value="TRK SYSTEM POTASSIUM UPTAKE PROTEIN TRKG-RELATED"/>
    <property type="match status" value="1"/>
</dbReference>
<feature type="binding site" evidence="12">
    <location>
        <position position="317"/>
    </location>
    <ligand>
        <name>K(+)</name>
        <dbReference type="ChEBI" id="CHEBI:29103"/>
    </ligand>
</feature>
<evidence type="ECO:0000256" key="8">
    <source>
        <dbReference type="ARBA" id="ARBA00022958"/>
    </source>
</evidence>
<keyword evidence="9 13" id="KW-1133">Transmembrane helix</keyword>
<feature type="transmembrane region" description="Helical" evidence="13">
    <location>
        <begin position="457"/>
        <end position="482"/>
    </location>
</feature>
<dbReference type="PANTHER" id="PTHR32024">
    <property type="entry name" value="TRK SYSTEM POTASSIUM UPTAKE PROTEIN TRKG-RELATED"/>
    <property type="match status" value="1"/>
</dbReference>
<name>A0A1P8F4T2_9CHLR</name>
<gene>
    <name evidence="14" type="ORF">Dform_00075</name>
</gene>
<evidence type="ECO:0000256" key="13">
    <source>
        <dbReference type="SAM" id="Phobius"/>
    </source>
</evidence>
<feature type="transmembrane region" description="Helical" evidence="13">
    <location>
        <begin position="70"/>
        <end position="91"/>
    </location>
</feature>
<evidence type="ECO:0000256" key="11">
    <source>
        <dbReference type="ARBA" id="ARBA00023136"/>
    </source>
</evidence>
<feature type="transmembrane region" description="Helical" evidence="13">
    <location>
        <begin position="397"/>
        <end position="418"/>
    </location>
</feature>
<feature type="transmembrane region" description="Helical" evidence="13">
    <location>
        <begin position="424"/>
        <end position="445"/>
    </location>
</feature>
<keyword evidence="10" id="KW-0406">Ion transport</keyword>
<proteinExistence type="inferred from homology"/>
<evidence type="ECO:0000256" key="10">
    <source>
        <dbReference type="ARBA" id="ARBA00023065"/>
    </source>
</evidence>
<organism evidence="14 15">
    <name type="scientific">Dehalogenimonas formicexedens</name>
    <dbReference type="NCBI Taxonomy" id="1839801"/>
    <lineage>
        <taxon>Bacteria</taxon>
        <taxon>Bacillati</taxon>
        <taxon>Chloroflexota</taxon>
        <taxon>Dehalococcoidia</taxon>
        <taxon>Dehalococcoidales</taxon>
        <taxon>Dehalococcoidaceae</taxon>
        <taxon>Dehalogenimonas</taxon>
    </lineage>
</organism>
<dbReference type="OrthoDB" id="9810952at2"/>
<dbReference type="STRING" id="1839801.Dform_00075"/>
<evidence type="ECO:0000256" key="4">
    <source>
        <dbReference type="ARBA" id="ARBA00022475"/>
    </source>
</evidence>
<keyword evidence="11 13" id="KW-0472">Membrane</keyword>
<keyword evidence="4" id="KW-1003">Cell membrane</keyword>
<protein>
    <submittedName>
        <fullName evidence="14">Trk system potassium uptake protein TrkH</fullName>
    </submittedName>
</protein>
<keyword evidence="8 12" id="KW-0630">Potassium</keyword>
<evidence type="ECO:0000256" key="1">
    <source>
        <dbReference type="ARBA" id="ARBA00004429"/>
    </source>
</evidence>
<reference evidence="15" key="1">
    <citation type="submission" date="2016-11" db="EMBL/GenBank/DDBJ databases">
        <title>Dehalogenimonas formicexedens sp. nov., a chlorinated alkane respiring bacterium isolated from contaminated groundwater.</title>
        <authorList>
            <person name="Key T.A."/>
            <person name="Bowman K.S."/>
            <person name="Lee I."/>
            <person name="Chun J."/>
            <person name="Albuquerque L."/>
            <person name="da Costa M.S."/>
            <person name="Rainey F.A."/>
            <person name="Moe W.M."/>
        </authorList>
    </citation>
    <scope>NUCLEOTIDE SEQUENCE [LARGE SCALE GENOMIC DNA]</scope>
    <source>
        <strain evidence="15">NSZ-14</strain>
    </source>
</reference>
<feature type="binding site" evidence="12">
    <location>
        <position position="221"/>
    </location>
    <ligand>
        <name>K(+)</name>
        <dbReference type="ChEBI" id="CHEBI:29103"/>
    </ligand>
</feature>
<keyword evidence="7 13" id="KW-0812">Transmembrane</keyword>
<evidence type="ECO:0000256" key="2">
    <source>
        <dbReference type="ARBA" id="ARBA00009137"/>
    </source>
</evidence>
<feature type="transmembrane region" description="Helical" evidence="13">
    <location>
        <begin position="36"/>
        <end position="58"/>
    </location>
</feature>
<keyword evidence="3" id="KW-0813">Transport</keyword>
<accession>A0A1P8F4T2</accession>